<protein>
    <recommendedName>
        <fullName evidence="3 8">Malonyl-[acyl-carrier protein] O-methyltransferase</fullName>
        <shortName evidence="8">Malonyl-ACP O-methyltransferase</shortName>
        <ecNumber evidence="3 8">2.1.1.197</ecNumber>
    </recommendedName>
    <alternativeName>
        <fullName evidence="8">Biotin synthesis protein BioC</fullName>
    </alternativeName>
</protein>
<dbReference type="Pfam" id="PF08241">
    <property type="entry name" value="Methyltransf_11"/>
    <property type="match status" value="1"/>
</dbReference>
<dbReference type="UniPathway" id="UPA00078"/>
<dbReference type="GO" id="GO:0008757">
    <property type="term" value="F:S-adenosylmethionine-dependent methyltransferase activity"/>
    <property type="evidence" value="ECO:0007669"/>
    <property type="project" value="InterPro"/>
</dbReference>
<dbReference type="PANTHER" id="PTHR43861">
    <property type="entry name" value="TRANS-ACONITATE 2-METHYLTRANSFERASE-RELATED"/>
    <property type="match status" value="1"/>
</dbReference>
<keyword evidence="10" id="KW-1185">Reference proteome</keyword>
<dbReference type="CDD" id="cd02440">
    <property type="entry name" value="AdoMet_MTases"/>
    <property type="match status" value="1"/>
</dbReference>
<proteinExistence type="inferred from homology"/>
<evidence type="ECO:0000256" key="5">
    <source>
        <dbReference type="ARBA" id="ARBA00022679"/>
    </source>
</evidence>
<organism evidence="9 10">
    <name type="scientific">Mergibacter septicus</name>
    <dbReference type="NCBI Taxonomy" id="221402"/>
    <lineage>
        <taxon>Bacteria</taxon>
        <taxon>Pseudomonadati</taxon>
        <taxon>Pseudomonadota</taxon>
        <taxon>Gammaproteobacteria</taxon>
        <taxon>Pasteurellales</taxon>
        <taxon>Pasteurellaceae</taxon>
        <taxon>Mergibacter</taxon>
    </lineage>
</organism>
<comment type="pathway">
    <text evidence="2 8">Cofactor biosynthesis; biotin biosynthesis.</text>
</comment>
<dbReference type="Gene3D" id="3.40.50.150">
    <property type="entry name" value="Vaccinia Virus protein VP39"/>
    <property type="match status" value="1"/>
</dbReference>
<keyword evidence="5 8" id="KW-0808">Transferase</keyword>
<dbReference type="EC" id="2.1.1.197" evidence="3 8"/>
<dbReference type="GO" id="GO:0009102">
    <property type="term" value="P:biotin biosynthetic process"/>
    <property type="evidence" value="ECO:0007669"/>
    <property type="project" value="UniProtKB-UniRule"/>
</dbReference>
<sequence>MGIAQPLYPLEKSKIAQRFAKAEKSYDQSAIAQQHICQKLRQLLLQQVDLLQCKKVLEIGCGTGELTRQLMDIISSEQWIVNDLYASQYIQALCQNSVYRFIQGDAEQWPFSGDFDLVVSASTFQWFEQPQRFLDMVASHLSPNGMLLFSTFAPENLNEIRFLTEIGLTYPKLQQWRQWLEQRFTIISLEQDQINLDFSSPLAVLQHLKQTGVTAVKQQPWNKQRLTTFCQQYRQSFTTTQQQVSLTYHPIYCLAIRK</sequence>
<dbReference type="RefSeq" id="WP_261920881.1">
    <property type="nucleotide sequence ID" value="NZ_CP022011.1"/>
</dbReference>
<evidence type="ECO:0000256" key="1">
    <source>
        <dbReference type="ARBA" id="ARBA00000852"/>
    </source>
</evidence>
<keyword evidence="6 8" id="KW-0949">S-adenosyl-L-methionine</keyword>
<evidence type="ECO:0000256" key="2">
    <source>
        <dbReference type="ARBA" id="ARBA00004746"/>
    </source>
</evidence>
<dbReference type="EMBL" id="CP022011">
    <property type="protein sequence ID" value="QDJ14586.1"/>
    <property type="molecule type" value="Genomic_DNA"/>
</dbReference>
<dbReference type="SUPFAM" id="SSF53335">
    <property type="entry name" value="S-adenosyl-L-methionine-dependent methyltransferases"/>
    <property type="match status" value="1"/>
</dbReference>
<dbReference type="GO" id="GO:0032259">
    <property type="term" value="P:methylation"/>
    <property type="evidence" value="ECO:0007669"/>
    <property type="project" value="UniProtKB-KW"/>
</dbReference>
<gene>
    <name evidence="8 9" type="primary">bioC</name>
    <name evidence="9" type="ORF">CEP48_03755</name>
</gene>
<reference evidence="9" key="1">
    <citation type="submission" date="2017-06" db="EMBL/GenBank/DDBJ databases">
        <title>Genome sequencing of pathogenic and non-pathogenic strains within Bisgaard taxon 40.</title>
        <authorList>
            <person name="Ladner J.T."/>
            <person name="Lovett S.P."/>
            <person name="Koroleva G."/>
            <person name="Lorch J.M."/>
        </authorList>
    </citation>
    <scope>NUCLEOTIDE SEQUENCE</scope>
    <source>
        <strain evidence="9">27576-1-I1</strain>
    </source>
</reference>
<dbReference type="InterPro" id="IPR011814">
    <property type="entry name" value="BioC"/>
</dbReference>
<dbReference type="InterPro" id="IPR029063">
    <property type="entry name" value="SAM-dependent_MTases_sf"/>
</dbReference>
<name>A0A8E3SCW8_9PAST</name>
<dbReference type="Proteomes" id="UP000955338">
    <property type="component" value="Chromosome"/>
</dbReference>
<evidence type="ECO:0000256" key="6">
    <source>
        <dbReference type="ARBA" id="ARBA00022691"/>
    </source>
</evidence>
<dbReference type="GO" id="GO:0010340">
    <property type="term" value="F:carboxyl-O-methyltransferase activity"/>
    <property type="evidence" value="ECO:0007669"/>
    <property type="project" value="UniProtKB-UniRule"/>
</dbReference>
<keyword evidence="7 8" id="KW-0093">Biotin biosynthesis</keyword>
<dbReference type="GO" id="GO:0102130">
    <property type="term" value="F:malonyl-CoA methyltransferase activity"/>
    <property type="evidence" value="ECO:0007669"/>
    <property type="project" value="UniProtKB-EC"/>
</dbReference>
<comment type="function">
    <text evidence="8">Converts the free carboxyl group of a malonyl-thioester to its methyl ester by transfer of a methyl group from S-adenosyl-L-methionine (SAM). It allows to synthesize pimeloyl-ACP via the fatty acid synthetic pathway.</text>
</comment>
<evidence type="ECO:0000313" key="9">
    <source>
        <dbReference type="EMBL" id="QDJ14586.1"/>
    </source>
</evidence>
<evidence type="ECO:0000256" key="7">
    <source>
        <dbReference type="ARBA" id="ARBA00022756"/>
    </source>
</evidence>
<dbReference type="NCBIfam" id="TIGR02072">
    <property type="entry name" value="BioC"/>
    <property type="match status" value="1"/>
</dbReference>
<dbReference type="AlphaFoldDB" id="A0A8E3SCW8"/>
<dbReference type="HAMAP" id="MF_00835">
    <property type="entry name" value="BioC"/>
    <property type="match status" value="1"/>
</dbReference>
<accession>A0A8E3SCW8</accession>
<evidence type="ECO:0000256" key="4">
    <source>
        <dbReference type="ARBA" id="ARBA00022603"/>
    </source>
</evidence>
<dbReference type="InterPro" id="IPR013216">
    <property type="entry name" value="Methyltransf_11"/>
</dbReference>
<evidence type="ECO:0000256" key="3">
    <source>
        <dbReference type="ARBA" id="ARBA00012327"/>
    </source>
</evidence>
<comment type="similarity">
    <text evidence="8">Belongs to the methyltransferase superfamily.</text>
</comment>
<keyword evidence="4 8" id="KW-0489">Methyltransferase</keyword>
<evidence type="ECO:0000313" key="10">
    <source>
        <dbReference type="Proteomes" id="UP000955338"/>
    </source>
</evidence>
<evidence type="ECO:0000256" key="8">
    <source>
        <dbReference type="HAMAP-Rule" id="MF_00835"/>
    </source>
</evidence>
<comment type="catalytic activity">
    <reaction evidence="1 8">
        <text>malonyl-[ACP] + S-adenosyl-L-methionine = malonyl-[ACP] methyl ester + S-adenosyl-L-homocysteine</text>
        <dbReference type="Rhea" id="RHEA:17105"/>
        <dbReference type="Rhea" id="RHEA-COMP:9623"/>
        <dbReference type="Rhea" id="RHEA-COMP:9954"/>
        <dbReference type="ChEBI" id="CHEBI:57856"/>
        <dbReference type="ChEBI" id="CHEBI:59789"/>
        <dbReference type="ChEBI" id="CHEBI:78449"/>
        <dbReference type="ChEBI" id="CHEBI:78845"/>
        <dbReference type="EC" id="2.1.1.197"/>
    </reaction>
</comment>